<dbReference type="EMBL" id="JACGWN010000005">
    <property type="protein sequence ID" value="KAL0449173.1"/>
    <property type="molecule type" value="Genomic_DNA"/>
</dbReference>
<sequence length="79" mass="9092">MSDIDSDKWLEAMKFKMDLMGSNQVWTLVDPPKGIKPVGCKWIYKRKLGADGRSQPSRPSSWRKDTLNDLGSTLRRPIR</sequence>
<evidence type="ECO:0000313" key="2">
    <source>
        <dbReference type="EMBL" id="KAL0449173.1"/>
    </source>
</evidence>
<reference evidence="2" key="1">
    <citation type="submission" date="2020-06" db="EMBL/GenBank/DDBJ databases">
        <authorList>
            <person name="Li T."/>
            <person name="Hu X."/>
            <person name="Zhang T."/>
            <person name="Song X."/>
            <person name="Zhang H."/>
            <person name="Dai N."/>
            <person name="Sheng W."/>
            <person name="Hou X."/>
            <person name="Wei L."/>
        </authorList>
    </citation>
    <scope>NUCLEOTIDE SEQUENCE</scope>
    <source>
        <strain evidence="2">KEN1</strain>
        <tissue evidence="2">Leaf</tissue>
    </source>
</reference>
<organism evidence="2">
    <name type="scientific">Sesamum latifolium</name>
    <dbReference type="NCBI Taxonomy" id="2727402"/>
    <lineage>
        <taxon>Eukaryota</taxon>
        <taxon>Viridiplantae</taxon>
        <taxon>Streptophyta</taxon>
        <taxon>Embryophyta</taxon>
        <taxon>Tracheophyta</taxon>
        <taxon>Spermatophyta</taxon>
        <taxon>Magnoliopsida</taxon>
        <taxon>eudicotyledons</taxon>
        <taxon>Gunneridae</taxon>
        <taxon>Pentapetalae</taxon>
        <taxon>asterids</taxon>
        <taxon>lamiids</taxon>
        <taxon>Lamiales</taxon>
        <taxon>Pedaliaceae</taxon>
        <taxon>Sesamum</taxon>
    </lineage>
</organism>
<name>A0AAW2X5J0_9LAMI</name>
<evidence type="ECO:0000256" key="1">
    <source>
        <dbReference type="SAM" id="MobiDB-lite"/>
    </source>
</evidence>
<gene>
    <name evidence="2" type="ORF">Slati_1473700</name>
</gene>
<feature type="region of interest" description="Disordered" evidence="1">
    <location>
        <begin position="49"/>
        <end position="79"/>
    </location>
</feature>
<dbReference type="AlphaFoldDB" id="A0AAW2X5J0"/>
<proteinExistence type="predicted"/>
<protein>
    <submittedName>
        <fullName evidence="2">Uncharacterized protein</fullName>
    </submittedName>
</protein>
<accession>A0AAW2X5J0</accession>
<reference evidence="2" key="2">
    <citation type="journal article" date="2024" name="Plant">
        <title>Genomic evolution and insights into agronomic trait innovations of Sesamum species.</title>
        <authorList>
            <person name="Miao H."/>
            <person name="Wang L."/>
            <person name="Qu L."/>
            <person name="Liu H."/>
            <person name="Sun Y."/>
            <person name="Le M."/>
            <person name="Wang Q."/>
            <person name="Wei S."/>
            <person name="Zheng Y."/>
            <person name="Lin W."/>
            <person name="Duan Y."/>
            <person name="Cao H."/>
            <person name="Xiong S."/>
            <person name="Wang X."/>
            <person name="Wei L."/>
            <person name="Li C."/>
            <person name="Ma Q."/>
            <person name="Ju M."/>
            <person name="Zhao R."/>
            <person name="Li G."/>
            <person name="Mu C."/>
            <person name="Tian Q."/>
            <person name="Mei H."/>
            <person name="Zhang T."/>
            <person name="Gao T."/>
            <person name="Zhang H."/>
        </authorList>
    </citation>
    <scope>NUCLEOTIDE SEQUENCE</scope>
    <source>
        <strain evidence="2">KEN1</strain>
    </source>
</reference>
<comment type="caution">
    <text evidence="2">The sequence shown here is derived from an EMBL/GenBank/DDBJ whole genome shotgun (WGS) entry which is preliminary data.</text>
</comment>